<dbReference type="HOGENOM" id="CLU_105066_3_1_9"/>
<evidence type="ECO:0000313" key="6">
    <source>
        <dbReference type="Proteomes" id="UP000009234"/>
    </source>
</evidence>
<dbReference type="FunFam" id="4.10.520.10:FF:000001">
    <property type="entry name" value="DNA-binding protein HU"/>
    <property type="match status" value="1"/>
</dbReference>
<dbReference type="Proteomes" id="UP000009234">
    <property type="component" value="Chromosome"/>
</dbReference>
<dbReference type="GO" id="GO:1990103">
    <property type="term" value="C:DnaA-HU complex"/>
    <property type="evidence" value="ECO:0007669"/>
    <property type="project" value="UniProtKB-ARBA"/>
</dbReference>
<evidence type="ECO:0000313" key="5">
    <source>
        <dbReference type="EMBL" id="AEG60748.1"/>
    </source>
</evidence>
<dbReference type="STRING" id="696281.Desru_2518"/>
<dbReference type="GO" id="GO:0006270">
    <property type="term" value="P:DNA replication initiation"/>
    <property type="evidence" value="ECO:0007669"/>
    <property type="project" value="UniProtKB-ARBA"/>
</dbReference>
<dbReference type="KEGG" id="dru:Desru_2518"/>
<dbReference type="GO" id="GO:0005829">
    <property type="term" value="C:cytosol"/>
    <property type="evidence" value="ECO:0007669"/>
    <property type="project" value="TreeGrafter"/>
</dbReference>
<dbReference type="GO" id="GO:1990178">
    <property type="term" value="C:HU-DNA complex"/>
    <property type="evidence" value="ECO:0007669"/>
    <property type="project" value="UniProtKB-ARBA"/>
</dbReference>
<dbReference type="InterPro" id="IPR000119">
    <property type="entry name" value="Hist_DNA-bd"/>
</dbReference>
<accession>F6DP29</accession>
<dbReference type="GO" id="GO:0030261">
    <property type="term" value="P:chromosome condensation"/>
    <property type="evidence" value="ECO:0007669"/>
    <property type="project" value="UniProtKB-KW"/>
</dbReference>
<reference evidence="5 6" key="2">
    <citation type="journal article" date="2012" name="Stand. Genomic Sci.">
        <title>Complete genome sequence of the sulfate-reducing firmicute Desulfotomaculum ruminis type strain (DL(T)).</title>
        <authorList>
            <person name="Spring S."/>
            <person name="Visser M."/>
            <person name="Lu M."/>
            <person name="Copeland A."/>
            <person name="Lapidus A."/>
            <person name="Lucas S."/>
            <person name="Cheng J.F."/>
            <person name="Han C."/>
            <person name="Tapia R."/>
            <person name="Goodwin L.A."/>
            <person name="Pitluck S."/>
            <person name="Ivanova N."/>
            <person name="Land M."/>
            <person name="Hauser L."/>
            <person name="Larimer F."/>
            <person name="Rohde M."/>
            <person name="Goker M."/>
            <person name="Detter J.C."/>
            <person name="Kyrpides N.C."/>
            <person name="Woyke T."/>
            <person name="Schaap P.J."/>
            <person name="Plugge C.M."/>
            <person name="Muyzer G."/>
            <person name="Kuever J."/>
            <person name="Pereira I.A."/>
            <person name="Parshina S.N."/>
            <person name="Bernier-Latmani R."/>
            <person name="Stams A.J."/>
            <person name="Klenk H.P."/>
        </authorList>
    </citation>
    <scope>NUCLEOTIDE SEQUENCE [LARGE SCALE GENOMIC DNA]</scope>
    <source>
        <strain evidence="6">ATCC 23193 / DSM 2154 / NCIB 8452 / DL</strain>
    </source>
</reference>
<proteinExistence type="inferred from homology"/>
<comment type="similarity">
    <text evidence="1 4">Belongs to the bacterial histone-like protein family.</text>
</comment>
<evidence type="ECO:0000256" key="1">
    <source>
        <dbReference type="ARBA" id="ARBA00010529"/>
    </source>
</evidence>
<dbReference type="PANTHER" id="PTHR33175">
    <property type="entry name" value="DNA-BINDING PROTEIN HU"/>
    <property type="match status" value="1"/>
</dbReference>
<dbReference type="CDD" id="cd13831">
    <property type="entry name" value="HU"/>
    <property type="match status" value="1"/>
</dbReference>
<protein>
    <submittedName>
        <fullName evidence="5">Histone family protein DNA-binding protein</fullName>
    </submittedName>
</protein>
<reference evidence="6" key="1">
    <citation type="submission" date="2011-05" db="EMBL/GenBank/DDBJ databases">
        <title>Complete sequence of Desulfotomaculum ruminis DSM 2154.</title>
        <authorList>
            <person name="Lucas S."/>
            <person name="Copeland A."/>
            <person name="Lapidus A."/>
            <person name="Cheng J.-F."/>
            <person name="Goodwin L."/>
            <person name="Pitluck S."/>
            <person name="Lu M."/>
            <person name="Detter J.C."/>
            <person name="Han C."/>
            <person name="Tapia R."/>
            <person name="Land M."/>
            <person name="Hauser L."/>
            <person name="Kyrpides N."/>
            <person name="Ivanova N."/>
            <person name="Mikhailova N."/>
            <person name="Pagani I."/>
            <person name="Stams A.J.M."/>
            <person name="Plugge C.M."/>
            <person name="Muyzer G."/>
            <person name="Kuever J."/>
            <person name="Parshina S.N."/>
            <person name="Ivanova A.E."/>
            <person name="Nazina T.N."/>
            <person name="Brambilla E."/>
            <person name="Spring S."/>
            <person name="Klenk H.-P."/>
            <person name="Woyke T."/>
        </authorList>
    </citation>
    <scope>NUCLEOTIDE SEQUENCE [LARGE SCALE GENOMIC DNA]</scope>
    <source>
        <strain evidence="6">ATCC 23193 / DSM 2154 / NCIB 8452 / DL</strain>
    </source>
</reference>
<dbReference type="PANTHER" id="PTHR33175:SF3">
    <property type="entry name" value="DNA-BINDING PROTEIN HU-BETA"/>
    <property type="match status" value="1"/>
</dbReference>
<dbReference type="RefSeq" id="WP_013842504.1">
    <property type="nucleotide sequence ID" value="NC_015589.1"/>
</dbReference>
<dbReference type="PROSITE" id="PS00045">
    <property type="entry name" value="HISTONE_LIKE"/>
    <property type="match status" value="1"/>
</dbReference>
<dbReference type="eggNOG" id="COG0776">
    <property type="taxonomic scope" value="Bacteria"/>
</dbReference>
<dbReference type="Gene3D" id="4.10.520.10">
    <property type="entry name" value="IHF-like DNA-binding proteins"/>
    <property type="match status" value="1"/>
</dbReference>
<name>F6DP29_DESRL</name>
<dbReference type="InterPro" id="IPR020816">
    <property type="entry name" value="Histone-like_DNA-bd_CS"/>
</dbReference>
<dbReference type="GO" id="GO:0030527">
    <property type="term" value="F:structural constituent of chromatin"/>
    <property type="evidence" value="ECO:0007669"/>
    <property type="project" value="InterPro"/>
</dbReference>
<sequence>MNKKELVSMVAEKANLTQKDADRAVSAVLSSVEKALAKGDKIQLVGFGSFESKTRKAREGRNPQTGETIFIPANRVPVFKAGKTLKEAVGRFSI</sequence>
<keyword evidence="3 5" id="KW-0238">DNA-binding</keyword>
<dbReference type="GO" id="GO:0003677">
    <property type="term" value="F:DNA binding"/>
    <property type="evidence" value="ECO:0007669"/>
    <property type="project" value="UniProtKB-KW"/>
</dbReference>
<dbReference type="GO" id="GO:0010467">
    <property type="term" value="P:gene expression"/>
    <property type="evidence" value="ECO:0007669"/>
    <property type="project" value="UniProtKB-ARBA"/>
</dbReference>
<dbReference type="GO" id="GO:0042802">
    <property type="term" value="F:identical protein binding"/>
    <property type="evidence" value="ECO:0007669"/>
    <property type="project" value="UniProtKB-ARBA"/>
</dbReference>
<dbReference type="OrthoDB" id="9799835at2"/>
<dbReference type="SMART" id="SM00411">
    <property type="entry name" value="BHL"/>
    <property type="match status" value="1"/>
</dbReference>
<evidence type="ECO:0000256" key="2">
    <source>
        <dbReference type="ARBA" id="ARBA00023067"/>
    </source>
</evidence>
<dbReference type="InterPro" id="IPR010992">
    <property type="entry name" value="IHF-like_DNA-bd_dom_sf"/>
</dbReference>
<dbReference type="AlphaFoldDB" id="F6DP29"/>
<evidence type="ECO:0000256" key="3">
    <source>
        <dbReference type="ARBA" id="ARBA00023125"/>
    </source>
</evidence>
<organism evidence="5 6">
    <name type="scientific">Desulforamulus ruminis (strain ATCC 23193 / DSM 2154 / NCIMB 8452 / DL)</name>
    <name type="common">Desulfotomaculum ruminis</name>
    <dbReference type="NCBI Taxonomy" id="696281"/>
    <lineage>
        <taxon>Bacteria</taxon>
        <taxon>Bacillati</taxon>
        <taxon>Bacillota</taxon>
        <taxon>Clostridia</taxon>
        <taxon>Eubacteriales</taxon>
        <taxon>Peptococcaceae</taxon>
        <taxon>Desulforamulus</taxon>
    </lineage>
</organism>
<dbReference type="SUPFAM" id="SSF47729">
    <property type="entry name" value="IHF-like DNA-binding proteins"/>
    <property type="match status" value="1"/>
</dbReference>
<gene>
    <name evidence="5" type="ordered locus">Desru_2518</name>
</gene>
<keyword evidence="2" id="KW-0226">DNA condensation</keyword>
<dbReference type="EMBL" id="CP002780">
    <property type="protein sequence ID" value="AEG60748.1"/>
    <property type="molecule type" value="Genomic_DNA"/>
</dbReference>
<evidence type="ECO:0000256" key="4">
    <source>
        <dbReference type="RuleBase" id="RU003939"/>
    </source>
</evidence>
<dbReference type="PRINTS" id="PR01727">
    <property type="entry name" value="DNABINDINGHU"/>
</dbReference>
<keyword evidence="6" id="KW-1185">Reference proteome</keyword>
<dbReference type="Pfam" id="PF00216">
    <property type="entry name" value="Bac_DNA_binding"/>
    <property type="match status" value="1"/>
</dbReference>